<dbReference type="Gene3D" id="3.90.79.10">
    <property type="entry name" value="Nucleoside Triphosphate Pyrophosphohydrolase"/>
    <property type="match status" value="1"/>
</dbReference>
<dbReference type="InterPro" id="IPR020084">
    <property type="entry name" value="NUDIX_hydrolase_CS"/>
</dbReference>
<sequence>MIRRFGPAPRDAASYLRRPGAYALILHRGRVMLTRQDDPDSEWQLPGGGIDPGESPLAALHREVLEETGWRVRVTGHVLTFRRFARIEIYDMDAEKICHVFAARPAYRLGPPSEPNHLTRWLPVPKALRIMSNPGDAAALRQVWRKGRSR</sequence>
<evidence type="ECO:0000313" key="6">
    <source>
        <dbReference type="EMBL" id="TRD20585.1"/>
    </source>
</evidence>
<dbReference type="PROSITE" id="PS51462">
    <property type="entry name" value="NUDIX"/>
    <property type="match status" value="1"/>
</dbReference>
<comment type="cofactor">
    <cofactor evidence="1">
        <name>Mg(2+)</name>
        <dbReference type="ChEBI" id="CHEBI:18420"/>
    </cofactor>
</comment>
<dbReference type="InterPro" id="IPR015797">
    <property type="entry name" value="NUDIX_hydrolase-like_dom_sf"/>
</dbReference>
<name>A0A547Q2H7_9RHOB</name>
<dbReference type="PANTHER" id="PTHR43046">
    <property type="entry name" value="GDP-MANNOSE MANNOSYL HYDROLASE"/>
    <property type="match status" value="1"/>
</dbReference>
<dbReference type="EMBL" id="VFSV01000014">
    <property type="protein sequence ID" value="TRD20585.1"/>
    <property type="molecule type" value="Genomic_DNA"/>
</dbReference>
<dbReference type="GO" id="GO:0016787">
    <property type="term" value="F:hydrolase activity"/>
    <property type="evidence" value="ECO:0007669"/>
    <property type="project" value="UniProtKB-KW"/>
</dbReference>
<dbReference type="PANTHER" id="PTHR43046:SF12">
    <property type="entry name" value="GDP-MANNOSE MANNOSYL HYDROLASE"/>
    <property type="match status" value="1"/>
</dbReference>
<dbReference type="Pfam" id="PF00293">
    <property type="entry name" value="NUDIX"/>
    <property type="match status" value="1"/>
</dbReference>
<dbReference type="InterPro" id="IPR000086">
    <property type="entry name" value="NUDIX_hydrolase_dom"/>
</dbReference>
<evidence type="ECO:0000313" key="7">
    <source>
        <dbReference type="Proteomes" id="UP000318590"/>
    </source>
</evidence>
<dbReference type="SUPFAM" id="SSF55811">
    <property type="entry name" value="Nudix"/>
    <property type="match status" value="1"/>
</dbReference>
<comment type="caution">
    <text evidence="6">The sequence shown here is derived from an EMBL/GenBank/DDBJ whole genome shotgun (WGS) entry which is preliminary data.</text>
</comment>
<dbReference type="PROSITE" id="PS00893">
    <property type="entry name" value="NUDIX_BOX"/>
    <property type="match status" value="1"/>
</dbReference>
<dbReference type="Proteomes" id="UP000318590">
    <property type="component" value="Unassembled WGS sequence"/>
</dbReference>
<comment type="similarity">
    <text evidence="4">Belongs to the Nudix hydrolase family.</text>
</comment>
<feature type="domain" description="Nudix hydrolase" evidence="5">
    <location>
        <begin position="16"/>
        <end position="144"/>
    </location>
</feature>
<dbReference type="OrthoDB" id="9816040at2"/>
<dbReference type="InterPro" id="IPR020476">
    <property type="entry name" value="Nudix_hydrolase"/>
</dbReference>
<gene>
    <name evidence="6" type="ORF">FEV53_09805</name>
</gene>
<dbReference type="PRINTS" id="PR00502">
    <property type="entry name" value="NUDIXFAMILY"/>
</dbReference>
<evidence type="ECO:0000256" key="1">
    <source>
        <dbReference type="ARBA" id="ARBA00001946"/>
    </source>
</evidence>
<evidence type="ECO:0000256" key="3">
    <source>
        <dbReference type="ARBA" id="ARBA00022842"/>
    </source>
</evidence>
<protein>
    <submittedName>
        <fullName evidence="6">NUDIX hydrolase</fullName>
    </submittedName>
</protein>
<reference evidence="6 7" key="1">
    <citation type="submission" date="2019-06" db="EMBL/GenBank/DDBJ databases">
        <title>Paenimaribius caenipelagi gen. nov., sp. nov., isolated from a tidal flat.</title>
        <authorList>
            <person name="Yoon J.-H."/>
        </authorList>
    </citation>
    <scope>NUCLEOTIDE SEQUENCE [LARGE SCALE GENOMIC DNA]</scope>
    <source>
        <strain evidence="6 7">JBTF-M29</strain>
    </source>
</reference>
<keyword evidence="3" id="KW-0460">Magnesium</keyword>
<dbReference type="AlphaFoldDB" id="A0A547Q2H7"/>
<proteinExistence type="inferred from homology"/>
<evidence type="ECO:0000256" key="2">
    <source>
        <dbReference type="ARBA" id="ARBA00022801"/>
    </source>
</evidence>
<organism evidence="6 7">
    <name type="scientific">Palleronia caenipelagi</name>
    <dbReference type="NCBI Taxonomy" id="2489174"/>
    <lineage>
        <taxon>Bacteria</taxon>
        <taxon>Pseudomonadati</taxon>
        <taxon>Pseudomonadota</taxon>
        <taxon>Alphaproteobacteria</taxon>
        <taxon>Rhodobacterales</taxon>
        <taxon>Roseobacteraceae</taxon>
        <taxon>Palleronia</taxon>
    </lineage>
</organism>
<keyword evidence="7" id="KW-1185">Reference proteome</keyword>
<evidence type="ECO:0000256" key="4">
    <source>
        <dbReference type="RuleBase" id="RU003476"/>
    </source>
</evidence>
<keyword evidence="2 4" id="KW-0378">Hydrolase</keyword>
<accession>A0A547Q2H7</accession>
<evidence type="ECO:0000259" key="5">
    <source>
        <dbReference type="PROSITE" id="PS51462"/>
    </source>
</evidence>
<dbReference type="RefSeq" id="WP_142834640.1">
    <property type="nucleotide sequence ID" value="NZ_VFSV01000014.1"/>
</dbReference>